<feature type="region of interest" description="Disordered" evidence="1">
    <location>
        <begin position="574"/>
        <end position="749"/>
    </location>
</feature>
<dbReference type="Pfam" id="PF20149">
    <property type="entry name" value="DUF6532"/>
    <property type="match status" value="1"/>
</dbReference>
<sequence length="749" mass="85517">MYLKECGMVYHRRDSIDSTDIHLAAKRVEYSDTDGLFMDVLDTAAHGYRESPDLEGDEEYTMSQSYTETENTTVHTQARPRENARQSEEDVVVTLSAIKSKPKEKHREVHVVRQAEGISDVEPPPAKAAARCTSGTLPNGPSDNSEHFLPSQTNRDIQNGISLDDQLYDLYGDDAATADNVEDVLQQHRSRREPITKKRQTTEEVALSPRSLSDRERSPSRGRKRSQTDSHSRSRSRTDRRRQSRSASRMRKRRNTRTSGNTRRKRGRERSESSGREGRRRNRGGDARRRRKRDADDDRNEKGNPRLMGYYSDTSRDFITKAKNEFRCTISLTTPFPTPTEQATIARASFKAVKGPGKKTPTPDQLFLVKNESWIFRGVLKGMAKTVVEDGYNFIPPADYLDNLKTDRKRDPNKTLWVAAVSKFEKDKANRLLTDAMFTRGVRVIQFPRRDPICGTPYFHEAIANLIHAVWFTKRNSLAPSHKEKFSIMPVTLIALSCCTIKNILDCYALGADVKFKAETYRPDYDFYYSNLVGFSNDPIDGPHLSRWRRKIYETGWSFSKSVGVSISAPNQYGAAPWVPSTRPNTNLAPGRDREPQPSNTQVETAGSIAHRSSHMYDYSPDNNDISRQRPRSDLPAPSRHDTMGNFHDDRRPSPPPRTMYRNAETLSYERRRTPPRTQSQHVTSRMEYEDRAPPTRHNATAGPSASRRSPAPHYDQDADNADNSVQQGDRWAPSWGRSYDARDGEWHR</sequence>
<evidence type="ECO:0000256" key="1">
    <source>
        <dbReference type="SAM" id="MobiDB-lite"/>
    </source>
</evidence>
<feature type="compositionally biased region" description="Basic and acidic residues" evidence="1">
    <location>
        <begin position="192"/>
        <end position="202"/>
    </location>
</feature>
<dbReference type="STRING" id="50990.A0A4Y7PIF5"/>
<feature type="compositionally biased region" description="Basic and acidic residues" evidence="1">
    <location>
        <begin position="79"/>
        <end position="88"/>
    </location>
</feature>
<dbReference type="InterPro" id="IPR045341">
    <property type="entry name" value="DUF6532"/>
</dbReference>
<name>A0A4Y7PIF5_9AGAM</name>
<feature type="region of interest" description="Disordered" evidence="1">
    <location>
        <begin position="49"/>
        <end position="89"/>
    </location>
</feature>
<feature type="region of interest" description="Disordered" evidence="1">
    <location>
        <begin position="115"/>
        <end position="152"/>
    </location>
</feature>
<feature type="compositionally biased region" description="Polar residues" evidence="1">
    <location>
        <begin position="698"/>
        <end position="708"/>
    </location>
</feature>
<dbReference type="Proteomes" id="UP000294933">
    <property type="component" value="Unassembled WGS sequence"/>
</dbReference>
<evidence type="ECO:0000313" key="4">
    <source>
        <dbReference type="Proteomes" id="UP000294933"/>
    </source>
</evidence>
<feature type="compositionally biased region" description="Basic and acidic residues" evidence="1">
    <location>
        <begin position="625"/>
        <end position="653"/>
    </location>
</feature>
<feature type="region of interest" description="Disordered" evidence="1">
    <location>
        <begin position="188"/>
        <end position="310"/>
    </location>
</feature>
<organism evidence="3 4">
    <name type="scientific">Rickenella mellea</name>
    <dbReference type="NCBI Taxonomy" id="50990"/>
    <lineage>
        <taxon>Eukaryota</taxon>
        <taxon>Fungi</taxon>
        <taxon>Dikarya</taxon>
        <taxon>Basidiomycota</taxon>
        <taxon>Agaricomycotina</taxon>
        <taxon>Agaricomycetes</taxon>
        <taxon>Hymenochaetales</taxon>
        <taxon>Rickenellaceae</taxon>
        <taxon>Rickenella</taxon>
    </lineage>
</organism>
<dbReference type="VEuPathDB" id="FungiDB:BD410DRAFT_809597"/>
<protein>
    <recommendedName>
        <fullName evidence="2">DUF6532 domain-containing protein</fullName>
    </recommendedName>
</protein>
<keyword evidence="4" id="KW-1185">Reference proteome</keyword>
<feature type="compositionally biased region" description="Basic and acidic residues" evidence="1">
    <location>
        <begin position="685"/>
        <end position="694"/>
    </location>
</feature>
<feature type="compositionally biased region" description="Polar residues" evidence="1">
    <location>
        <begin position="61"/>
        <end position="76"/>
    </location>
</feature>
<proteinExistence type="predicted"/>
<dbReference type="AlphaFoldDB" id="A0A4Y7PIF5"/>
<evidence type="ECO:0000313" key="3">
    <source>
        <dbReference type="EMBL" id="TDL14622.1"/>
    </source>
</evidence>
<evidence type="ECO:0000259" key="2">
    <source>
        <dbReference type="Pfam" id="PF20149"/>
    </source>
</evidence>
<feature type="compositionally biased region" description="Basic and acidic residues" evidence="1">
    <location>
        <begin position="269"/>
        <end position="304"/>
    </location>
</feature>
<reference evidence="3 4" key="1">
    <citation type="submission" date="2018-06" db="EMBL/GenBank/DDBJ databases">
        <title>A transcriptomic atlas of mushroom development highlights an independent origin of complex multicellularity.</title>
        <authorList>
            <consortium name="DOE Joint Genome Institute"/>
            <person name="Krizsan K."/>
            <person name="Almasi E."/>
            <person name="Merenyi Z."/>
            <person name="Sahu N."/>
            <person name="Viragh M."/>
            <person name="Koszo T."/>
            <person name="Mondo S."/>
            <person name="Kiss B."/>
            <person name="Balint B."/>
            <person name="Kues U."/>
            <person name="Barry K."/>
            <person name="Hegedus J.C."/>
            <person name="Henrissat B."/>
            <person name="Johnson J."/>
            <person name="Lipzen A."/>
            <person name="Ohm R."/>
            <person name="Nagy I."/>
            <person name="Pangilinan J."/>
            <person name="Yan J."/>
            <person name="Xiong Y."/>
            <person name="Grigoriev I.V."/>
            <person name="Hibbett D.S."/>
            <person name="Nagy L.G."/>
        </authorList>
    </citation>
    <scope>NUCLEOTIDE SEQUENCE [LARGE SCALE GENOMIC DNA]</scope>
    <source>
        <strain evidence="3 4">SZMC22713</strain>
    </source>
</reference>
<gene>
    <name evidence="3" type="ORF">BD410DRAFT_809597</name>
</gene>
<feature type="compositionally biased region" description="Basic and acidic residues" evidence="1">
    <location>
        <begin position="740"/>
        <end position="749"/>
    </location>
</feature>
<feature type="domain" description="DUF6532" evidence="2">
    <location>
        <begin position="322"/>
        <end position="532"/>
    </location>
</feature>
<accession>A0A4Y7PIF5</accession>
<dbReference type="EMBL" id="ML170321">
    <property type="protein sequence ID" value="TDL14622.1"/>
    <property type="molecule type" value="Genomic_DNA"/>
</dbReference>
<feature type="compositionally biased region" description="Basic residues" evidence="1">
    <location>
        <begin position="233"/>
        <end position="268"/>
    </location>
</feature>
<feature type="compositionally biased region" description="Polar residues" evidence="1">
    <location>
        <begin position="133"/>
        <end position="143"/>
    </location>
</feature>